<keyword evidence="8" id="KW-1185">Reference proteome</keyword>
<dbReference type="Proteomes" id="UP000673394">
    <property type="component" value="Unassembled WGS sequence"/>
</dbReference>
<dbReference type="RefSeq" id="WP_210663981.1">
    <property type="nucleotide sequence ID" value="NZ_JAGKSP010000023.1"/>
</dbReference>
<comment type="caution">
    <text evidence="7">The sequence shown here is derived from an EMBL/GenBank/DDBJ whole genome shotgun (WGS) entry which is preliminary data.</text>
</comment>
<gene>
    <name evidence="7" type="primary">fliS</name>
    <name evidence="7" type="ORF">I8J30_29235</name>
</gene>
<dbReference type="Pfam" id="PF02561">
    <property type="entry name" value="FliS"/>
    <property type="match status" value="1"/>
</dbReference>
<evidence type="ECO:0000256" key="1">
    <source>
        <dbReference type="ARBA" id="ARBA00004514"/>
    </source>
</evidence>
<evidence type="ECO:0000256" key="2">
    <source>
        <dbReference type="ARBA" id="ARBA00008787"/>
    </source>
</evidence>
<evidence type="ECO:0000256" key="3">
    <source>
        <dbReference type="ARBA" id="ARBA00022490"/>
    </source>
</evidence>
<sequence>MLQAQKNRYLDNSVQTASPAQLLIMLYDGAIRFSKAAILAIKEGKNEDAHRNLVKVQDIVAEFEITLDRNSEVAEGLLKLYEYFKTRLREANLKKDVVPVEEVLGYLTELRETWIAAAKPVASVQRSS</sequence>
<name>A0ABS5CLS5_9BACL</name>
<dbReference type="PANTHER" id="PTHR34773:SF1">
    <property type="entry name" value="FLAGELLAR SECRETION CHAPERONE FLIS"/>
    <property type="match status" value="1"/>
</dbReference>
<dbReference type="InterPro" id="IPR036584">
    <property type="entry name" value="FliS_sf"/>
</dbReference>
<evidence type="ECO:0000313" key="8">
    <source>
        <dbReference type="Proteomes" id="UP000673394"/>
    </source>
</evidence>
<evidence type="ECO:0000256" key="6">
    <source>
        <dbReference type="PIRNR" id="PIRNR039090"/>
    </source>
</evidence>
<evidence type="ECO:0000313" key="7">
    <source>
        <dbReference type="EMBL" id="MBP3966775.1"/>
    </source>
</evidence>
<dbReference type="PIRSF" id="PIRSF039090">
    <property type="entry name" value="Flis"/>
    <property type="match status" value="1"/>
</dbReference>
<comment type="similarity">
    <text evidence="2 6">Belongs to the FliS family.</text>
</comment>
<keyword evidence="7" id="KW-0282">Flagellum</keyword>
<evidence type="ECO:0000256" key="5">
    <source>
        <dbReference type="ARBA" id="ARBA00023186"/>
    </source>
</evidence>
<dbReference type="SUPFAM" id="SSF101116">
    <property type="entry name" value="Flagellar export chaperone FliS"/>
    <property type="match status" value="1"/>
</dbReference>
<keyword evidence="7" id="KW-0969">Cilium</keyword>
<evidence type="ECO:0000256" key="4">
    <source>
        <dbReference type="ARBA" id="ARBA00022795"/>
    </source>
</evidence>
<proteinExistence type="inferred from homology"/>
<keyword evidence="5" id="KW-0143">Chaperone</keyword>
<keyword evidence="7" id="KW-0966">Cell projection</keyword>
<dbReference type="PANTHER" id="PTHR34773">
    <property type="entry name" value="FLAGELLAR SECRETION CHAPERONE FLIS"/>
    <property type="match status" value="1"/>
</dbReference>
<keyword evidence="4 6" id="KW-1005">Bacterial flagellum biogenesis</keyword>
<protein>
    <recommendedName>
        <fullName evidence="6">Flagellar secretion chaperone FliS</fullName>
    </recommendedName>
</protein>
<dbReference type="EMBL" id="JAGKSP010000023">
    <property type="protein sequence ID" value="MBP3966775.1"/>
    <property type="molecule type" value="Genomic_DNA"/>
</dbReference>
<comment type="subcellular location">
    <subcellularLocation>
        <location evidence="1 6">Cytoplasm</location>
        <location evidence="1 6">Cytosol</location>
    </subcellularLocation>
</comment>
<dbReference type="CDD" id="cd16098">
    <property type="entry name" value="FliS"/>
    <property type="match status" value="1"/>
</dbReference>
<dbReference type="Gene3D" id="1.20.120.340">
    <property type="entry name" value="Flagellar protein FliS"/>
    <property type="match status" value="1"/>
</dbReference>
<accession>A0ABS5CLS5</accession>
<reference evidence="7 8" key="1">
    <citation type="submission" date="2021-04" db="EMBL/GenBank/DDBJ databases">
        <title>Paenibacillus sp. DLE-14 whole genome sequence.</title>
        <authorList>
            <person name="Ham Y.J."/>
        </authorList>
    </citation>
    <scope>NUCLEOTIDE SEQUENCE [LARGE SCALE GENOMIC DNA]</scope>
    <source>
        <strain evidence="7 8">DLE-14</strain>
    </source>
</reference>
<dbReference type="InterPro" id="IPR003713">
    <property type="entry name" value="FliS"/>
</dbReference>
<organism evidence="7 8">
    <name type="scientific">Paenibacillus lignilyticus</name>
    <dbReference type="NCBI Taxonomy" id="1172615"/>
    <lineage>
        <taxon>Bacteria</taxon>
        <taxon>Bacillati</taxon>
        <taxon>Bacillota</taxon>
        <taxon>Bacilli</taxon>
        <taxon>Bacillales</taxon>
        <taxon>Paenibacillaceae</taxon>
        <taxon>Paenibacillus</taxon>
    </lineage>
</organism>
<keyword evidence="3 6" id="KW-0963">Cytoplasm</keyword>
<dbReference type="NCBIfam" id="TIGR00208">
    <property type="entry name" value="fliS"/>
    <property type="match status" value="1"/>
</dbReference>